<protein>
    <submittedName>
        <fullName evidence="1">Uncharacterized protein</fullName>
    </submittedName>
</protein>
<reference evidence="1" key="1">
    <citation type="submission" date="2020-05" db="EMBL/GenBank/DDBJ databases">
        <authorList>
            <person name="Chiriac C."/>
            <person name="Salcher M."/>
            <person name="Ghai R."/>
            <person name="Kavagutti S V."/>
        </authorList>
    </citation>
    <scope>NUCLEOTIDE SEQUENCE</scope>
</reference>
<sequence length="73" mass="8100">MTTPQITIHDVSTGEIITRDLTVDEIAQWEANALQIKKEKAAQAKAEQAKADKRQTILDRLGITNEELLAILS</sequence>
<proteinExistence type="predicted"/>
<name>A0A6J5QCG1_9CAUD</name>
<evidence type="ECO:0000313" key="1">
    <source>
        <dbReference type="EMBL" id="CAB4180056.1"/>
    </source>
</evidence>
<gene>
    <name evidence="1" type="ORF">UFOVP1052_3</name>
</gene>
<organism evidence="1">
    <name type="scientific">uncultured Caudovirales phage</name>
    <dbReference type="NCBI Taxonomy" id="2100421"/>
    <lineage>
        <taxon>Viruses</taxon>
        <taxon>Duplodnaviria</taxon>
        <taxon>Heunggongvirae</taxon>
        <taxon>Uroviricota</taxon>
        <taxon>Caudoviricetes</taxon>
        <taxon>Peduoviridae</taxon>
        <taxon>Maltschvirus</taxon>
        <taxon>Maltschvirus maltsch</taxon>
    </lineage>
</organism>
<accession>A0A6J5QCG1</accession>
<dbReference type="EMBL" id="LR797000">
    <property type="protein sequence ID" value="CAB4180056.1"/>
    <property type="molecule type" value="Genomic_DNA"/>
</dbReference>